<keyword evidence="3" id="KW-1185">Reference proteome</keyword>
<protein>
    <submittedName>
        <fullName evidence="2">Uncharacterized protein</fullName>
    </submittedName>
</protein>
<dbReference type="Proteomes" id="UP001150924">
    <property type="component" value="Unassembled WGS sequence"/>
</dbReference>
<feature type="compositionally biased region" description="Polar residues" evidence="1">
    <location>
        <begin position="43"/>
        <end position="61"/>
    </location>
</feature>
<sequence>MPVALGQEQDLLPQQPRRRRLADQPEPIGRAERNGSGQPPVRGQSSGRRVACSTNRPTASIVSPGPTVAPRVAWSLIRSSPLPMPSIASSSPCSTVIRICQRDTRADWNGPRSSLANGRSRRSVSGSEPSS</sequence>
<reference evidence="2" key="1">
    <citation type="submission" date="2022-11" db="EMBL/GenBank/DDBJ databases">
        <title>Minimal conservation of predation-associated metabolite biosynthetic gene clusters underscores biosynthetic potential of Myxococcota including descriptions for ten novel species: Archangium lansinium sp. nov., Myxococcus landrumus sp. nov., Nannocystis bai.</title>
        <authorList>
            <person name="Ahearne A."/>
            <person name="Stevens C."/>
            <person name="Phillips K."/>
        </authorList>
    </citation>
    <scope>NUCLEOTIDE SEQUENCE</scope>
    <source>
        <strain evidence="2">Na p29</strain>
    </source>
</reference>
<accession>A0A9X3EYS0</accession>
<evidence type="ECO:0000313" key="3">
    <source>
        <dbReference type="Proteomes" id="UP001150924"/>
    </source>
</evidence>
<comment type="caution">
    <text evidence="2">The sequence shown here is derived from an EMBL/GenBank/DDBJ whole genome shotgun (WGS) entry which is preliminary data.</text>
</comment>
<evidence type="ECO:0000313" key="2">
    <source>
        <dbReference type="EMBL" id="MCY1012829.1"/>
    </source>
</evidence>
<name>A0A9X3EYS0_9BACT</name>
<dbReference type="EMBL" id="JAPNKE010000002">
    <property type="protein sequence ID" value="MCY1012829.1"/>
    <property type="molecule type" value="Genomic_DNA"/>
</dbReference>
<dbReference type="RefSeq" id="WP_267778902.1">
    <property type="nucleotide sequence ID" value="NZ_JAPNKE010000002.1"/>
</dbReference>
<feature type="region of interest" description="Disordered" evidence="1">
    <location>
        <begin position="1"/>
        <end position="68"/>
    </location>
</feature>
<organism evidence="2 3">
    <name type="scientific">Nannocystis pusilla</name>
    <dbReference type="NCBI Taxonomy" id="889268"/>
    <lineage>
        <taxon>Bacteria</taxon>
        <taxon>Pseudomonadati</taxon>
        <taxon>Myxococcota</taxon>
        <taxon>Polyangia</taxon>
        <taxon>Nannocystales</taxon>
        <taxon>Nannocystaceae</taxon>
        <taxon>Nannocystis</taxon>
    </lineage>
</organism>
<proteinExistence type="predicted"/>
<evidence type="ECO:0000256" key="1">
    <source>
        <dbReference type="SAM" id="MobiDB-lite"/>
    </source>
</evidence>
<gene>
    <name evidence="2" type="ORF">OV079_46300</name>
</gene>
<feature type="region of interest" description="Disordered" evidence="1">
    <location>
        <begin position="103"/>
        <end position="131"/>
    </location>
</feature>
<dbReference type="AlphaFoldDB" id="A0A9X3EYS0"/>